<dbReference type="Proteomes" id="UP000316079">
    <property type="component" value="Unassembled WGS sequence"/>
</dbReference>
<evidence type="ECO:0000259" key="16">
    <source>
        <dbReference type="PROSITE" id="PS50280"/>
    </source>
</evidence>
<keyword evidence="3" id="KW-0963">Cytoplasm</keyword>
<comment type="catalytic activity">
    <reaction evidence="11">
        <text>L-lysyl-[protein] + S-adenosyl-L-methionine = N(6)-methyl-L-lysyl-[protein] + S-adenosyl-L-homocysteine + H(+)</text>
        <dbReference type="Rhea" id="RHEA:51736"/>
        <dbReference type="Rhea" id="RHEA-COMP:9752"/>
        <dbReference type="Rhea" id="RHEA-COMP:13053"/>
        <dbReference type="ChEBI" id="CHEBI:15378"/>
        <dbReference type="ChEBI" id="CHEBI:29969"/>
        <dbReference type="ChEBI" id="CHEBI:57856"/>
        <dbReference type="ChEBI" id="CHEBI:59789"/>
        <dbReference type="ChEBI" id="CHEBI:61929"/>
    </reaction>
</comment>
<evidence type="ECO:0000256" key="12">
    <source>
        <dbReference type="ARBA" id="ARBA00093423"/>
    </source>
</evidence>
<comment type="caution">
    <text evidence="18">The sequence shown here is derived from an EMBL/GenBank/DDBJ whole genome shotgun (WGS) entry which is preliminary data.</text>
</comment>
<comment type="function">
    <text evidence="12">Protein-lysine N-methyltransferase. Monomethylates PRMT5, modulating its transcriptional activity. May also act as a histone methyltransferase. Plays a critical role in cardiac development. Acts as a key epigenetic regulator of gene expression during cardiac development via its dual activities as a methyltransferase and negative regulator of HDAC1.</text>
</comment>
<dbReference type="PANTHER" id="PTHR46165:SF2">
    <property type="entry name" value="SET AND MYND DOMAIN-CONTAINING PROTEIN 4"/>
    <property type="match status" value="1"/>
</dbReference>
<accession>A0A553RDH5</accession>
<dbReference type="GO" id="GO:0008168">
    <property type="term" value="F:methyltransferase activity"/>
    <property type="evidence" value="ECO:0007669"/>
    <property type="project" value="UniProtKB-KW"/>
</dbReference>
<dbReference type="InterPro" id="IPR052097">
    <property type="entry name" value="SET-MYND_domain_protein"/>
</dbReference>
<dbReference type="InterPro" id="IPR044421">
    <property type="entry name" value="SMYD4_SET"/>
</dbReference>
<evidence type="ECO:0000256" key="1">
    <source>
        <dbReference type="ARBA" id="ARBA00004123"/>
    </source>
</evidence>
<evidence type="ECO:0000256" key="13">
    <source>
        <dbReference type="ARBA" id="ARBA00093635"/>
    </source>
</evidence>
<dbReference type="PROSITE" id="PS50865">
    <property type="entry name" value="ZF_MYND_2"/>
    <property type="match status" value="1"/>
</dbReference>
<evidence type="ECO:0000256" key="14">
    <source>
        <dbReference type="ARBA" id="ARBA00093680"/>
    </source>
</evidence>
<dbReference type="InterPro" id="IPR001214">
    <property type="entry name" value="SET_dom"/>
</dbReference>
<comment type="subcellular location">
    <subcellularLocation>
        <location evidence="2">Cytoplasm</location>
    </subcellularLocation>
    <subcellularLocation>
        <location evidence="1">Nucleus</location>
    </subcellularLocation>
</comment>
<evidence type="ECO:0000256" key="9">
    <source>
        <dbReference type="ARBA" id="ARBA00022833"/>
    </source>
</evidence>
<dbReference type="SUPFAM" id="SSF82199">
    <property type="entry name" value="SET domain"/>
    <property type="match status" value="1"/>
</dbReference>
<dbReference type="EMBL" id="SRMA01024615">
    <property type="protein sequence ID" value="TRZ00245.1"/>
    <property type="molecule type" value="Genomic_DNA"/>
</dbReference>
<dbReference type="SUPFAM" id="SSF144232">
    <property type="entry name" value="HIT/MYND zinc finger-like"/>
    <property type="match status" value="1"/>
</dbReference>
<keyword evidence="9" id="KW-0862">Zinc</keyword>
<evidence type="ECO:0000256" key="5">
    <source>
        <dbReference type="ARBA" id="ARBA00022679"/>
    </source>
</evidence>
<dbReference type="PROSITE" id="PS50280">
    <property type="entry name" value="SET"/>
    <property type="match status" value="1"/>
</dbReference>
<dbReference type="AlphaFoldDB" id="A0A553RDH5"/>
<name>A0A553RDH5_9TELE</name>
<feature type="domain" description="SET" evidence="16">
    <location>
        <begin position="180"/>
        <end position="516"/>
    </location>
</feature>
<evidence type="ECO:0000256" key="3">
    <source>
        <dbReference type="ARBA" id="ARBA00022490"/>
    </source>
</evidence>
<evidence type="ECO:0000256" key="6">
    <source>
        <dbReference type="ARBA" id="ARBA00022691"/>
    </source>
</evidence>
<dbReference type="InterPro" id="IPR002893">
    <property type="entry name" value="Znf_MYND"/>
</dbReference>
<keyword evidence="7" id="KW-0479">Metal-binding</keyword>
<dbReference type="OrthoDB" id="62495at2759"/>
<sequence length="783" mass="88035">MDLPCLDWVHHVEEKWAELSSEEKERFNLLTDIENLFNHGLLITCSDDVKSLSTISKTYSVQKCNVKASEFRLRGNLFFKLKDYGSAALHYSKGVCHADNCTEELSLCFANRSAALFYHGHYKACLEDIQRSLEAGYPNKLQEKLKTRRAACLAELKKHECSKTLNSDLQTNNRNLVNLHGVSVYFCPNKGRHVLATENKSAGEVLLQDEAFCSVLIPSKKTNIETSETDETFGTEDQHCHHCLRQSLSFVPCPKCSYARYCGERCRTDAWGLWHQWECTVGADLLATGVLGHLALRVALKAGEKEIQNLKKRNRTYSSLENDALVQLNLGDNCRNDPEHSNCFHGSSYQAIHSLLPHIAQHSPASRFLQVVTIAVLFRKLQGGPTPWASSKDEGVWQPEMSLLGATALRHLMQLRCNSQAVTALKVREERGSAVQSSSEIRIATAIFPVLSLLNHSCSPNTSLSFSTGFQSEPLNQSDAREGQTEHAKASHGAVMVTVRAAKDLPAGQEILHCYGTILYDRLSRDRMEVKQRQFHLQEQYFFSCSCQACRKDLAEGSPDAKEKMAAELKCVKCGKPLQVCSEGYVCSWSSCGHRIESPGVEIKLQALQRLLDQAVRLLEREKLDDALTILKSALSQSSCILTDTHPLRGQLADCMARVHATRGERYRWITTNTAVKFKKREREDTRFVEDLLLCDLKTGEWSLAASHLKCSLIPIQAQFGEDSIELGRQLFKLTQLYFNGQDCVQALAVMPRARQLLSLHCDPHCEELMELEEMEHCLQALL</sequence>
<feature type="domain" description="MYND-type" evidence="17">
    <location>
        <begin position="240"/>
        <end position="279"/>
    </location>
</feature>
<dbReference type="Gene3D" id="1.25.40.10">
    <property type="entry name" value="Tetratricopeptide repeat domain"/>
    <property type="match status" value="2"/>
</dbReference>
<dbReference type="GO" id="GO:0032259">
    <property type="term" value="P:methylation"/>
    <property type="evidence" value="ECO:0007669"/>
    <property type="project" value="UniProtKB-KW"/>
</dbReference>
<dbReference type="Gene3D" id="2.170.270.10">
    <property type="entry name" value="SET domain"/>
    <property type="match status" value="1"/>
</dbReference>
<dbReference type="STRING" id="623744.A0A553RDH5"/>
<reference evidence="18 19" key="1">
    <citation type="journal article" date="2019" name="Sci. Data">
        <title>Hybrid genome assembly and annotation of Danionella translucida.</title>
        <authorList>
            <person name="Kadobianskyi M."/>
            <person name="Schulze L."/>
            <person name="Schuelke M."/>
            <person name="Judkewitz B."/>
        </authorList>
    </citation>
    <scope>NUCLEOTIDE SEQUENCE [LARGE SCALE GENOMIC DNA]</scope>
    <source>
        <strain evidence="18 19">Bolton</strain>
    </source>
</reference>
<gene>
    <name evidence="18" type="ORF">DNTS_021928</name>
</gene>
<dbReference type="InterPro" id="IPR046341">
    <property type="entry name" value="SET_dom_sf"/>
</dbReference>
<keyword evidence="8 15" id="KW-0863">Zinc-finger</keyword>
<evidence type="ECO:0000313" key="18">
    <source>
        <dbReference type="EMBL" id="TRZ00245.1"/>
    </source>
</evidence>
<dbReference type="Pfam" id="PF01753">
    <property type="entry name" value="zf-MYND"/>
    <property type="match status" value="1"/>
</dbReference>
<dbReference type="CDD" id="cd10536">
    <property type="entry name" value="SET_SMYD4"/>
    <property type="match status" value="1"/>
</dbReference>
<dbReference type="PANTHER" id="PTHR46165">
    <property type="entry name" value="SET AND MYND DOMAIN-CONTAINING PROTEIN 4"/>
    <property type="match status" value="1"/>
</dbReference>
<dbReference type="GO" id="GO:0008270">
    <property type="term" value="F:zinc ion binding"/>
    <property type="evidence" value="ECO:0007669"/>
    <property type="project" value="UniProtKB-KW"/>
</dbReference>
<dbReference type="GO" id="GO:0007507">
    <property type="term" value="P:heart development"/>
    <property type="evidence" value="ECO:0007669"/>
    <property type="project" value="TreeGrafter"/>
</dbReference>
<evidence type="ECO:0000256" key="11">
    <source>
        <dbReference type="ARBA" id="ARBA00048985"/>
    </source>
</evidence>
<evidence type="ECO:0000256" key="15">
    <source>
        <dbReference type="PROSITE-ProRule" id="PRU00134"/>
    </source>
</evidence>
<keyword evidence="5" id="KW-0808">Transferase</keyword>
<protein>
    <recommendedName>
        <fullName evidence="13">Protein-lysine N-methyltransferase SMYD4</fullName>
    </recommendedName>
    <alternativeName>
        <fullName evidence="14">SET and MYND domain-containing protein 4</fullName>
    </alternativeName>
</protein>
<dbReference type="GO" id="GO:0005634">
    <property type="term" value="C:nucleus"/>
    <property type="evidence" value="ECO:0007669"/>
    <property type="project" value="UniProtKB-SubCell"/>
</dbReference>
<evidence type="ECO:0000256" key="2">
    <source>
        <dbReference type="ARBA" id="ARBA00004496"/>
    </source>
</evidence>
<dbReference type="GO" id="GO:0042826">
    <property type="term" value="F:histone deacetylase binding"/>
    <property type="evidence" value="ECO:0007669"/>
    <property type="project" value="TreeGrafter"/>
</dbReference>
<dbReference type="SUPFAM" id="SSF48452">
    <property type="entry name" value="TPR-like"/>
    <property type="match status" value="1"/>
</dbReference>
<keyword evidence="6" id="KW-0949">S-adenosyl-L-methionine</keyword>
<organism evidence="18 19">
    <name type="scientific">Danionella cerebrum</name>
    <dbReference type="NCBI Taxonomy" id="2873325"/>
    <lineage>
        <taxon>Eukaryota</taxon>
        <taxon>Metazoa</taxon>
        <taxon>Chordata</taxon>
        <taxon>Craniata</taxon>
        <taxon>Vertebrata</taxon>
        <taxon>Euteleostomi</taxon>
        <taxon>Actinopterygii</taxon>
        <taxon>Neopterygii</taxon>
        <taxon>Teleostei</taxon>
        <taxon>Ostariophysi</taxon>
        <taxon>Cypriniformes</taxon>
        <taxon>Danionidae</taxon>
        <taxon>Danioninae</taxon>
        <taxon>Danionella</taxon>
    </lineage>
</organism>
<dbReference type="Pfam" id="PF00856">
    <property type="entry name" value="SET"/>
    <property type="match status" value="1"/>
</dbReference>
<dbReference type="InterPro" id="IPR011990">
    <property type="entry name" value="TPR-like_helical_dom_sf"/>
</dbReference>
<keyword evidence="10" id="KW-0539">Nucleus</keyword>
<keyword evidence="19" id="KW-1185">Reference proteome</keyword>
<evidence type="ECO:0000256" key="10">
    <source>
        <dbReference type="ARBA" id="ARBA00023242"/>
    </source>
</evidence>
<keyword evidence="4" id="KW-0489">Methyltransferase</keyword>
<evidence type="ECO:0000313" key="19">
    <source>
        <dbReference type="Proteomes" id="UP000316079"/>
    </source>
</evidence>
<evidence type="ECO:0000256" key="4">
    <source>
        <dbReference type="ARBA" id="ARBA00022603"/>
    </source>
</evidence>
<dbReference type="GO" id="GO:0005737">
    <property type="term" value="C:cytoplasm"/>
    <property type="evidence" value="ECO:0007669"/>
    <property type="project" value="UniProtKB-SubCell"/>
</dbReference>
<proteinExistence type="predicted"/>
<evidence type="ECO:0000256" key="8">
    <source>
        <dbReference type="ARBA" id="ARBA00022771"/>
    </source>
</evidence>
<evidence type="ECO:0000259" key="17">
    <source>
        <dbReference type="PROSITE" id="PS50865"/>
    </source>
</evidence>
<evidence type="ECO:0000256" key="7">
    <source>
        <dbReference type="ARBA" id="ARBA00022723"/>
    </source>
</evidence>